<accession>A0AAD5IKZ6</accession>
<sequence length="114" mass="12774">MKRKKKKHGFGWFHHDFDNGNGGGRSITRFSGAREAISTSASLLHPRDRDCDGFGDRSRWNLAISIASYVTDKGHRLLPARQRRRRRRSPANLLPLPHATMVATVTSDNGGHCP</sequence>
<gene>
    <name evidence="2" type="ORF">LWI28_008782</name>
</gene>
<reference evidence="2" key="2">
    <citation type="submission" date="2023-02" db="EMBL/GenBank/DDBJ databases">
        <authorList>
            <person name="Swenson N.G."/>
            <person name="Wegrzyn J.L."/>
            <person name="Mcevoy S.L."/>
        </authorList>
    </citation>
    <scope>NUCLEOTIDE SEQUENCE</scope>
    <source>
        <strain evidence="2">91603</strain>
        <tissue evidence="2">Leaf</tissue>
    </source>
</reference>
<name>A0AAD5IKZ6_ACENE</name>
<evidence type="ECO:0000313" key="2">
    <source>
        <dbReference type="EMBL" id="KAI9169198.1"/>
    </source>
</evidence>
<protein>
    <submittedName>
        <fullName evidence="2">Uncharacterized protein</fullName>
    </submittedName>
</protein>
<feature type="compositionally biased region" description="Polar residues" evidence="1">
    <location>
        <begin position="103"/>
        <end position="114"/>
    </location>
</feature>
<dbReference type="EMBL" id="JAJSOW010000104">
    <property type="protein sequence ID" value="KAI9169198.1"/>
    <property type="molecule type" value="Genomic_DNA"/>
</dbReference>
<proteinExistence type="predicted"/>
<evidence type="ECO:0000256" key="1">
    <source>
        <dbReference type="SAM" id="MobiDB-lite"/>
    </source>
</evidence>
<reference evidence="2" key="1">
    <citation type="journal article" date="2022" name="Plant J.">
        <title>Strategies of tolerance reflected in two North American maple genomes.</title>
        <authorList>
            <person name="McEvoy S.L."/>
            <person name="Sezen U.U."/>
            <person name="Trouern-Trend A."/>
            <person name="McMahon S.M."/>
            <person name="Schaberg P.G."/>
            <person name="Yang J."/>
            <person name="Wegrzyn J.L."/>
            <person name="Swenson N.G."/>
        </authorList>
    </citation>
    <scope>NUCLEOTIDE SEQUENCE</scope>
    <source>
        <strain evidence="2">91603</strain>
    </source>
</reference>
<dbReference type="Proteomes" id="UP001064489">
    <property type="component" value="Chromosome 7"/>
</dbReference>
<evidence type="ECO:0000313" key="3">
    <source>
        <dbReference type="Proteomes" id="UP001064489"/>
    </source>
</evidence>
<comment type="caution">
    <text evidence="2">The sequence shown here is derived from an EMBL/GenBank/DDBJ whole genome shotgun (WGS) entry which is preliminary data.</text>
</comment>
<feature type="compositionally biased region" description="Basic residues" evidence="1">
    <location>
        <begin position="78"/>
        <end position="89"/>
    </location>
</feature>
<organism evidence="2 3">
    <name type="scientific">Acer negundo</name>
    <name type="common">Box elder</name>
    <dbReference type="NCBI Taxonomy" id="4023"/>
    <lineage>
        <taxon>Eukaryota</taxon>
        <taxon>Viridiplantae</taxon>
        <taxon>Streptophyta</taxon>
        <taxon>Embryophyta</taxon>
        <taxon>Tracheophyta</taxon>
        <taxon>Spermatophyta</taxon>
        <taxon>Magnoliopsida</taxon>
        <taxon>eudicotyledons</taxon>
        <taxon>Gunneridae</taxon>
        <taxon>Pentapetalae</taxon>
        <taxon>rosids</taxon>
        <taxon>malvids</taxon>
        <taxon>Sapindales</taxon>
        <taxon>Sapindaceae</taxon>
        <taxon>Hippocastanoideae</taxon>
        <taxon>Acereae</taxon>
        <taxon>Acer</taxon>
    </lineage>
</organism>
<feature type="region of interest" description="Disordered" evidence="1">
    <location>
        <begin position="78"/>
        <end position="114"/>
    </location>
</feature>
<dbReference type="AlphaFoldDB" id="A0AAD5IKZ6"/>
<keyword evidence="3" id="KW-1185">Reference proteome</keyword>